<dbReference type="Pfam" id="PF00294">
    <property type="entry name" value="PfkB"/>
    <property type="match status" value="1"/>
</dbReference>
<dbReference type="InterPro" id="IPR002139">
    <property type="entry name" value="Ribo/fructo_kinase"/>
</dbReference>
<evidence type="ECO:0000313" key="5">
    <source>
        <dbReference type="EMBL" id="MSA88983.1"/>
    </source>
</evidence>
<dbReference type="CDD" id="cd01167">
    <property type="entry name" value="bac_FRK"/>
    <property type="match status" value="1"/>
</dbReference>
<dbReference type="InterPro" id="IPR011611">
    <property type="entry name" value="PfkB_dom"/>
</dbReference>
<evidence type="ECO:0000259" key="4">
    <source>
        <dbReference type="Pfam" id="PF00294"/>
    </source>
</evidence>
<proteinExistence type="inferred from homology"/>
<name>A0A6N7S515_9FIRM</name>
<feature type="domain" description="Carbohydrate kinase PfkB" evidence="4">
    <location>
        <begin position="1"/>
        <end position="310"/>
    </location>
</feature>
<accession>A0A6N7S515</accession>
<evidence type="ECO:0000313" key="6">
    <source>
        <dbReference type="EMBL" id="MSC32737.1"/>
    </source>
</evidence>
<dbReference type="GO" id="GO:0016301">
    <property type="term" value="F:kinase activity"/>
    <property type="evidence" value="ECO:0007669"/>
    <property type="project" value="UniProtKB-KW"/>
</dbReference>
<organism evidence="5 7">
    <name type="scientific">Holdemania massiliensis</name>
    <dbReference type="NCBI Taxonomy" id="1468449"/>
    <lineage>
        <taxon>Bacteria</taxon>
        <taxon>Bacillati</taxon>
        <taxon>Bacillota</taxon>
        <taxon>Erysipelotrichia</taxon>
        <taxon>Erysipelotrichales</taxon>
        <taxon>Erysipelotrichaceae</taxon>
        <taxon>Holdemania</taxon>
    </lineage>
</organism>
<sequence>MKKLIAIGEALIDFIPSQSGRIQDIPAFEPHVGGAPCNVCGAFARLGGSSAMITQLGQDPFGDKIVDELQAVGVDTSLIARTAQANTSLAFVALQPDGNRQFCFFRNPGADMLMQPEQLQSNWFEDCGFLHFCSVSLGDFPMRQAHRQAIALARSHGALISFDPNIRLPLWSNPQACQDAVRDFLPLADIVKISDEELEFITGTSDLHQAKDILFRNPQTQLVLYTCGSQGAYVLTRDIEIYEPSFTVEALDTTGAGDGFIGSFLYQCAHDHIKDFSACSAVQLRRYLKASTAFCAASIQQKGAISSYPDTLTE</sequence>
<dbReference type="OrthoDB" id="9813569at2"/>
<dbReference type="EMBL" id="WKPJ01000007">
    <property type="protein sequence ID" value="MSA88983.1"/>
    <property type="molecule type" value="Genomic_DNA"/>
</dbReference>
<comment type="similarity">
    <text evidence="1">Belongs to the carbohydrate kinase PfkB family.</text>
</comment>
<dbReference type="Proteomes" id="UP000433575">
    <property type="component" value="Unassembled WGS sequence"/>
</dbReference>
<dbReference type="PANTHER" id="PTHR43085">
    <property type="entry name" value="HEXOKINASE FAMILY MEMBER"/>
    <property type="match status" value="1"/>
</dbReference>
<dbReference type="RefSeq" id="WP_154238384.1">
    <property type="nucleotide sequence ID" value="NZ_CALJPI010000038.1"/>
</dbReference>
<evidence type="ECO:0000313" key="8">
    <source>
        <dbReference type="Proteomes" id="UP000480929"/>
    </source>
</evidence>
<dbReference type="EMBL" id="WKPI01000008">
    <property type="protein sequence ID" value="MSC32737.1"/>
    <property type="molecule type" value="Genomic_DNA"/>
</dbReference>
<gene>
    <name evidence="6" type="ORF">GKD88_06355</name>
    <name evidence="5" type="ORF">GKE08_06560</name>
</gene>
<keyword evidence="3 5" id="KW-0418">Kinase</keyword>
<protein>
    <submittedName>
        <fullName evidence="5">Carbohydrate kinase</fullName>
    </submittedName>
</protein>
<comment type="caution">
    <text evidence="5">The sequence shown here is derived from an EMBL/GenBank/DDBJ whole genome shotgun (WGS) entry which is preliminary data.</text>
</comment>
<dbReference type="AlphaFoldDB" id="A0A6N7S515"/>
<keyword evidence="8" id="KW-1185">Reference proteome</keyword>
<dbReference type="PRINTS" id="PR00990">
    <property type="entry name" value="RIBOKINASE"/>
</dbReference>
<keyword evidence="2" id="KW-0808">Transferase</keyword>
<dbReference type="Gene3D" id="3.40.1190.20">
    <property type="match status" value="1"/>
</dbReference>
<dbReference type="PANTHER" id="PTHR43085:SF54">
    <property type="entry name" value="PUTATIVE-RELATED"/>
    <property type="match status" value="1"/>
</dbReference>
<dbReference type="Proteomes" id="UP000480929">
    <property type="component" value="Unassembled WGS sequence"/>
</dbReference>
<evidence type="ECO:0000256" key="1">
    <source>
        <dbReference type="ARBA" id="ARBA00010688"/>
    </source>
</evidence>
<reference evidence="7 8" key="1">
    <citation type="journal article" date="2019" name="Nat. Med.">
        <title>A library of human gut bacterial isolates paired with longitudinal multiomics data enables mechanistic microbiome research.</title>
        <authorList>
            <person name="Poyet M."/>
            <person name="Groussin M."/>
            <person name="Gibbons S.M."/>
            <person name="Avila-Pacheco J."/>
            <person name="Jiang X."/>
            <person name="Kearney S.M."/>
            <person name="Perrotta A.R."/>
            <person name="Berdy B."/>
            <person name="Zhao S."/>
            <person name="Lieberman T.D."/>
            <person name="Swanson P.K."/>
            <person name="Smith M."/>
            <person name="Roesemann S."/>
            <person name="Alexander J.E."/>
            <person name="Rich S.A."/>
            <person name="Livny J."/>
            <person name="Vlamakis H."/>
            <person name="Clish C."/>
            <person name="Bullock K."/>
            <person name="Deik A."/>
            <person name="Scott J."/>
            <person name="Pierce K.A."/>
            <person name="Xavier R.J."/>
            <person name="Alm E.J."/>
        </authorList>
    </citation>
    <scope>NUCLEOTIDE SEQUENCE [LARGE SCALE GENOMIC DNA]</scope>
    <source>
        <strain evidence="5 7">BIOML-A4</strain>
        <strain evidence="6 8">BIOML-A5</strain>
    </source>
</reference>
<evidence type="ECO:0000313" key="7">
    <source>
        <dbReference type="Proteomes" id="UP000433575"/>
    </source>
</evidence>
<evidence type="ECO:0000256" key="3">
    <source>
        <dbReference type="ARBA" id="ARBA00022777"/>
    </source>
</evidence>
<dbReference type="SUPFAM" id="SSF53613">
    <property type="entry name" value="Ribokinase-like"/>
    <property type="match status" value="1"/>
</dbReference>
<evidence type="ECO:0000256" key="2">
    <source>
        <dbReference type="ARBA" id="ARBA00022679"/>
    </source>
</evidence>
<dbReference type="InterPro" id="IPR050306">
    <property type="entry name" value="PfkB_Carbo_kinase"/>
</dbReference>
<dbReference type="InterPro" id="IPR029056">
    <property type="entry name" value="Ribokinase-like"/>
</dbReference>